<name>A0A0B6AK77_PRIM2</name>
<organism evidence="1 2">
    <name type="scientific">Priestia megaterium (strain ATCC 14581 / DSM 32 / CCUG 1817 / JCM 2506 / NBRC 15308 / NCIMB 9376 / NCTC 10342 / NRRL B-14308 / VKM B-512 / Ford 19)</name>
    <name type="common">Bacillus megaterium</name>
    <dbReference type="NCBI Taxonomy" id="1348623"/>
    <lineage>
        <taxon>Bacteria</taxon>
        <taxon>Bacillati</taxon>
        <taxon>Bacillota</taxon>
        <taxon>Bacilli</taxon>
        <taxon>Bacillales</taxon>
        <taxon>Bacillaceae</taxon>
        <taxon>Priestia</taxon>
    </lineage>
</organism>
<dbReference type="GeneID" id="93644698"/>
<protein>
    <submittedName>
        <fullName evidence="1">Uncharacterized protein</fullName>
    </submittedName>
</protein>
<proteinExistence type="predicted"/>
<gene>
    <name evidence="1" type="ORF">BG04_1222</name>
</gene>
<sequence length="104" mass="12388">MNLDDIWMLFLTHFNEQRAIEQVIFKKITNIPFLYINTSIKRRKIDELLEASSIFATSNTNATWRSTFVRSQHLTYVYQHRFYVPQRKMACCGNSCADCVRFIQ</sequence>
<evidence type="ECO:0000313" key="2">
    <source>
        <dbReference type="Proteomes" id="UP000031829"/>
    </source>
</evidence>
<evidence type="ECO:0000313" key="1">
    <source>
        <dbReference type="EMBL" id="AJI21432.1"/>
    </source>
</evidence>
<dbReference type="RefSeq" id="WP_016765456.1">
    <property type="nucleotide sequence ID" value="NZ_BCVB01000001.1"/>
</dbReference>
<dbReference type="EMBL" id="CP009920">
    <property type="protein sequence ID" value="AJI21432.1"/>
    <property type="molecule type" value="Genomic_DNA"/>
</dbReference>
<dbReference type="HOGENOM" id="CLU_2217773_0_0_9"/>
<dbReference type="AlphaFoldDB" id="A0A0B6AK77"/>
<dbReference type="Proteomes" id="UP000031829">
    <property type="component" value="Chromosome"/>
</dbReference>
<accession>A0A0B6AK77</accession>
<reference evidence="1 2" key="1">
    <citation type="journal article" date="2015" name="Genome Announc.">
        <title>Complete genome sequences for 35 biothreat assay-relevant bacillus species.</title>
        <authorList>
            <person name="Johnson S.L."/>
            <person name="Daligault H.E."/>
            <person name="Davenport K.W."/>
            <person name="Jaissle J."/>
            <person name="Frey K.G."/>
            <person name="Ladner J.T."/>
            <person name="Broomall S.M."/>
            <person name="Bishop-Lilly K.A."/>
            <person name="Bruce D.C."/>
            <person name="Gibbons H.S."/>
            <person name="Coyne S.R."/>
            <person name="Lo C.C."/>
            <person name="Meincke L."/>
            <person name="Munk A.C."/>
            <person name="Koroleva G.I."/>
            <person name="Rosenzweig C.N."/>
            <person name="Palacios G.F."/>
            <person name="Redden C.L."/>
            <person name="Minogue T.D."/>
            <person name="Chain P.S."/>
        </authorList>
    </citation>
    <scope>NUCLEOTIDE SEQUENCE [LARGE SCALE GENOMIC DNA]</scope>
    <source>
        <strain evidence="2">ATCC 14581 / DSM 32 / JCM 2506 / NBRC 15308 / NCIMB 9376 / NCTC 10342 / NRRL B-14308 / VKM B-512</strain>
    </source>
</reference>
<dbReference type="KEGG" id="bmeg:BG04_1222"/>